<dbReference type="InterPro" id="IPR014868">
    <property type="entry name" value="Cadherin_pro_dom"/>
</dbReference>
<comment type="caution">
    <text evidence="6">The sequence shown here is derived from an EMBL/GenBank/DDBJ whole genome shotgun (WGS) entry which is preliminary data.</text>
</comment>
<reference evidence="6 7" key="1">
    <citation type="submission" date="2019-03" db="EMBL/GenBank/DDBJ databases">
        <title>First draft genome of Liparis tanakae, snailfish: a comprehensive survey of snailfish specific genes.</title>
        <authorList>
            <person name="Kim W."/>
            <person name="Song I."/>
            <person name="Jeong J.-H."/>
            <person name="Kim D."/>
            <person name="Kim S."/>
            <person name="Ryu S."/>
            <person name="Song J.Y."/>
            <person name="Lee S.K."/>
        </authorList>
    </citation>
    <scope>NUCLEOTIDE SEQUENCE [LARGE SCALE GENOMIC DNA]</scope>
    <source>
        <tissue evidence="6">Muscle</tissue>
    </source>
</reference>
<feature type="domain" description="Cadherin prodomain" evidence="5">
    <location>
        <begin position="97"/>
        <end position="165"/>
    </location>
</feature>
<evidence type="ECO:0000256" key="1">
    <source>
        <dbReference type="ARBA" id="ARBA00004236"/>
    </source>
</evidence>
<proteinExistence type="predicted"/>
<evidence type="ECO:0000256" key="3">
    <source>
        <dbReference type="ARBA" id="ARBA00022889"/>
    </source>
</evidence>
<comment type="subcellular location">
    <subcellularLocation>
        <location evidence="1">Cell membrane</location>
    </subcellularLocation>
</comment>
<dbReference type="OrthoDB" id="9933746at2759"/>
<dbReference type="Gene3D" id="2.60.40.60">
    <property type="entry name" value="Cadherins"/>
    <property type="match status" value="1"/>
</dbReference>
<dbReference type="GO" id="GO:0007155">
    <property type="term" value="P:cell adhesion"/>
    <property type="evidence" value="ECO:0007669"/>
    <property type="project" value="UniProtKB-KW"/>
</dbReference>
<accession>A0A4Z2J4Z1</accession>
<name>A0A4Z2J4Z1_9TELE</name>
<keyword evidence="3" id="KW-0130">Cell adhesion</keyword>
<protein>
    <submittedName>
        <fullName evidence="6">Cadherin-13</fullName>
    </submittedName>
</protein>
<evidence type="ECO:0000259" key="5">
    <source>
        <dbReference type="Pfam" id="PF08758"/>
    </source>
</evidence>
<evidence type="ECO:0000313" key="7">
    <source>
        <dbReference type="Proteomes" id="UP000314294"/>
    </source>
</evidence>
<evidence type="ECO:0000256" key="2">
    <source>
        <dbReference type="ARBA" id="ARBA00022475"/>
    </source>
</evidence>
<sequence length="202" mass="21910">MFCAVILTLSQHSGERKWVSGGERADWGNGVFSHLDLSLLFALFVDLPLAAGSIMGGRGKEELKNEGGERTAGERTEGIMSQTPAGVCESDKERMSMIRGDKARQMEFDDCAGNEDVAFEVSDPAFYVDRDLNLVPRRDVLHSRPVLFIHGLSAHADDTAQVELTGLALQSTHTLRPGSGPETGSIQVNMTSCAERTQSKQA</sequence>
<organism evidence="6 7">
    <name type="scientific">Liparis tanakae</name>
    <name type="common">Tanaka's snailfish</name>
    <dbReference type="NCBI Taxonomy" id="230148"/>
    <lineage>
        <taxon>Eukaryota</taxon>
        <taxon>Metazoa</taxon>
        <taxon>Chordata</taxon>
        <taxon>Craniata</taxon>
        <taxon>Vertebrata</taxon>
        <taxon>Euteleostomi</taxon>
        <taxon>Actinopterygii</taxon>
        <taxon>Neopterygii</taxon>
        <taxon>Teleostei</taxon>
        <taxon>Neoteleostei</taxon>
        <taxon>Acanthomorphata</taxon>
        <taxon>Eupercaria</taxon>
        <taxon>Perciformes</taxon>
        <taxon>Cottioidei</taxon>
        <taxon>Cottales</taxon>
        <taxon>Liparidae</taxon>
        <taxon>Liparis</taxon>
    </lineage>
</organism>
<gene>
    <name evidence="6" type="primary">CDH13_0</name>
    <name evidence="6" type="ORF">EYF80_004665</name>
</gene>
<keyword evidence="4" id="KW-0325">Glycoprotein</keyword>
<dbReference type="Pfam" id="PF08758">
    <property type="entry name" value="Cadherin_pro"/>
    <property type="match status" value="1"/>
</dbReference>
<keyword evidence="7" id="KW-1185">Reference proteome</keyword>
<dbReference type="EMBL" id="SRLO01000023">
    <property type="protein sequence ID" value="TNN85011.1"/>
    <property type="molecule type" value="Genomic_DNA"/>
</dbReference>
<evidence type="ECO:0000313" key="6">
    <source>
        <dbReference type="EMBL" id="TNN85011.1"/>
    </source>
</evidence>
<keyword evidence="2" id="KW-0472">Membrane</keyword>
<keyword evidence="2" id="KW-1003">Cell membrane</keyword>
<dbReference type="Proteomes" id="UP000314294">
    <property type="component" value="Unassembled WGS sequence"/>
</dbReference>
<dbReference type="AlphaFoldDB" id="A0A4Z2J4Z1"/>
<evidence type="ECO:0000256" key="4">
    <source>
        <dbReference type="ARBA" id="ARBA00023180"/>
    </source>
</evidence>
<dbReference type="GO" id="GO:0005886">
    <property type="term" value="C:plasma membrane"/>
    <property type="evidence" value="ECO:0007669"/>
    <property type="project" value="UniProtKB-SubCell"/>
</dbReference>